<dbReference type="HAMAP" id="MF_00048">
    <property type="entry name" value="UPF0102"/>
    <property type="match status" value="1"/>
</dbReference>
<dbReference type="Proteomes" id="UP001310386">
    <property type="component" value="Unassembled WGS sequence"/>
</dbReference>
<dbReference type="Pfam" id="PF02021">
    <property type="entry name" value="UPF0102"/>
    <property type="match status" value="1"/>
</dbReference>
<dbReference type="NCBIfam" id="TIGR00252">
    <property type="entry name" value="YraN family protein"/>
    <property type="match status" value="1"/>
</dbReference>
<sequence length="125" mass="14416">MDNGHVDRRKLVGADGERKAAGYLRENGYTIRQTNWRCKSGEIDIVAEKNGIVIFVEVRTRSTKGLYGTPLESVRARKQHQVRQTARIYLHQEGELERRIRFDVIAVQLSADGRLLELRHIENAF</sequence>
<dbReference type="NCBIfam" id="NF009150">
    <property type="entry name" value="PRK12497.1-3"/>
    <property type="match status" value="1"/>
</dbReference>
<dbReference type="RefSeq" id="WP_371753298.1">
    <property type="nucleotide sequence ID" value="NZ_JAYJLD010000006.1"/>
</dbReference>
<evidence type="ECO:0000256" key="2">
    <source>
        <dbReference type="HAMAP-Rule" id="MF_00048"/>
    </source>
</evidence>
<name>A0ABU5ZF97_9BACL</name>
<dbReference type="SUPFAM" id="SSF52980">
    <property type="entry name" value="Restriction endonuclease-like"/>
    <property type="match status" value="1"/>
</dbReference>
<reference evidence="3" key="1">
    <citation type="submission" date="2023-12" db="EMBL/GenBank/DDBJ databases">
        <title>Fervidustalea candida gen. nov., sp. nov., a novel member of the family Paenibacillaceae isolated from a geothermal area.</title>
        <authorList>
            <person name="Li W.-J."/>
            <person name="Jiao J.-Y."/>
            <person name="Chen Y."/>
        </authorList>
    </citation>
    <scope>NUCLEOTIDE SEQUENCE</scope>
    <source>
        <strain evidence="3">SYSU GA230002</strain>
    </source>
</reference>
<dbReference type="InterPro" id="IPR011335">
    <property type="entry name" value="Restrct_endonuc-II-like"/>
</dbReference>
<proteinExistence type="inferred from homology"/>
<dbReference type="Gene3D" id="3.40.1350.10">
    <property type="match status" value="1"/>
</dbReference>
<dbReference type="EMBL" id="JAYJLD010000006">
    <property type="protein sequence ID" value="MEB3101183.1"/>
    <property type="molecule type" value="Genomic_DNA"/>
</dbReference>
<dbReference type="PANTHER" id="PTHR34039:SF1">
    <property type="entry name" value="UPF0102 PROTEIN YRAN"/>
    <property type="match status" value="1"/>
</dbReference>
<dbReference type="InterPro" id="IPR003509">
    <property type="entry name" value="UPF0102_YraN-like"/>
</dbReference>
<evidence type="ECO:0000313" key="4">
    <source>
        <dbReference type="Proteomes" id="UP001310386"/>
    </source>
</evidence>
<keyword evidence="4" id="KW-1185">Reference proteome</keyword>
<comment type="caution">
    <text evidence="3">The sequence shown here is derived from an EMBL/GenBank/DDBJ whole genome shotgun (WGS) entry which is preliminary data.</text>
</comment>
<gene>
    <name evidence="3" type="ORF">VF724_05845</name>
</gene>
<organism evidence="3 4">
    <name type="scientific">Ferviditalea candida</name>
    <dbReference type="NCBI Taxonomy" id="3108399"/>
    <lineage>
        <taxon>Bacteria</taxon>
        <taxon>Bacillati</taxon>
        <taxon>Bacillota</taxon>
        <taxon>Bacilli</taxon>
        <taxon>Bacillales</taxon>
        <taxon>Paenibacillaceae</taxon>
        <taxon>Ferviditalea</taxon>
    </lineage>
</organism>
<dbReference type="PANTHER" id="PTHR34039">
    <property type="entry name" value="UPF0102 PROTEIN YRAN"/>
    <property type="match status" value="1"/>
</dbReference>
<accession>A0ABU5ZF97</accession>
<dbReference type="CDD" id="cd20736">
    <property type="entry name" value="PoNe_Nuclease"/>
    <property type="match status" value="1"/>
</dbReference>
<evidence type="ECO:0000256" key="1">
    <source>
        <dbReference type="ARBA" id="ARBA00006738"/>
    </source>
</evidence>
<evidence type="ECO:0000313" key="3">
    <source>
        <dbReference type="EMBL" id="MEB3101183.1"/>
    </source>
</evidence>
<dbReference type="NCBIfam" id="NF009154">
    <property type="entry name" value="PRK12497.3-3"/>
    <property type="match status" value="1"/>
</dbReference>
<comment type="similarity">
    <text evidence="1 2">Belongs to the UPF0102 family.</text>
</comment>
<protein>
    <recommendedName>
        <fullName evidence="2">UPF0102 protein VF724_05845</fullName>
    </recommendedName>
</protein>
<dbReference type="InterPro" id="IPR011856">
    <property type="entry name" value="tRNA_endonuc-like_dom_sf"/>
</dbReference>